<evidence type="ECO:0000313" key="1">
    <source>
        <dbReference type="EMBL" id="PWW72532.1"/>
    </source>
</evidence>
<evidence type="ECO:0000313" key="2">
    <source>
        <dbReference type="Proteomes" id="UP000246991"/>
    </source>
</evidence>
<proteinExistence type="predicted"/>
<keyword evidence="2" id="KW-1185">Reference proteome</keyword>
<comment type="caution">
    <text evidence="1">The sequence shown here is derived from an EMBL/GenBank/DDBJ whole genome shotgun (WGS) entry which is preliminary data.</text>
</comment>
<protein>
    <recommendedName>
        <fullName evidence="3">HTH CENPB-type domain-containing protein</fullName>
    </recommendedName>
</protein>
<evidence type="ECO:0008006" key="3">
    <source>
        <dbReference type="Google" id="ProtNLM"/>
    </source>
</evidence>
<dbReference type="AlphaFoldDB" id="A0A317SDH1"/>
<feature type="non-terminal residue" evidence="1">
    <location>
        <position position="1"/>
    </location>
</feature>
<gene>
    <name evidence="1" type="ORF">C7212DRAFT_64547</name>
</gene>
<feature type="non-terminal residue" evidence="1">
    <location>
        <position position="83"/>
    </location>
</feature>
<dbReference type="OrthoDB" id="3439594at2759"/>
<dbReference type="EMBL" id="PYWC01000103">
    <property type="protein sequence ID" value="PWW72532.1"/>
    <property type="molecule type" value="Genomic_DNA"/>
</dbReference>
<name>A0A317SDH1_9PEZI</name>
<organism evidence="1 2">
    <name type="scientific">Tuber magnatum</name>
    <name type="common">white Piedmont truffle</name>
    <dbReference type="NCBI Taxonomy" id="42249"/>
    <lineage>
        <taxon>Eukaryota</taxon>
        <taxon>Fungi</taxon>
        <taxon>Dikarya</taxon>
        <taxon>Ascomycota</taxon>
        <taxon>Pezizomycotina</taxon>
        <taxon>Pezizomycetes</taxon>
        <taxon>Pezizales</taxon>
        <taxon>Tuberaceae</taxon>
        <taxon>Tuber</taxon>
    </lineage>
</organism>
<dbReference type="Proteomes" id="UP000246991">
    <property type="component" value="Unassembled WGS sequence"/>
</dbReference>
<accession>A0A317SDH1</accession>
<sequence>SIKGTAEKYGIAYSTLRGRLKGAESRVGGHQRLQVLTPYEENSVVRWCERLDEWGHPAKMLLVKEMAQAIVSRKLNHHVLGKH</sequence>
<reference evidence="1 2" key="1">
    <citation type="submission" date="2018-03" db="EMBL/GenBank/DDBJ databases">
        <title>Genomes of Pezizomycetes fungi and the evolution of truffles.</title>
        <authorList>
            <person name="Murat C."/>
            <person name="Payen T."/>
            <person name="Noel B."/>
            <person name="Kuo A."/>
            <person name="Martin F.M."/>
        </authorList>
    </citation>
    <scope>NUCLEOTIDE SEQUENCE [LARGE SCALE GENOMIC DNA]</scope>
    <source>
        <strain evidence="1">091103-1</strain>
    </source>
</reference>